<evidence type="ECO:0000256" key="11">
    <source>
        <dbReference type="ARBA" id="ARBA00023286"/>
    </source>
</evidence>
<feature type="transmembrane region" description="Helical" evidence="16">
    <location>
        <begin position="505"/>
        <end position="523"/>
    </location>
</feature>
<evidence type="ECO:0000256" key="12">
    <source>
        <dbReference type="ARBA" id="ARBA00023303"/>
    </source>
</evidence>
<feature type="site" description="Crucial to convey clamshell closure to channel opening" evidence="14">
    <location>
        <position position="607"/>
    </location>
</feature>
<keyword evidence="7" id="KW-0406">Ion transport</keyword>
<evidence type="ECO:0000256" key="9">
    <source>
        <dbReference type="ARBA" id="ARBA00023170"/>
    </source>
</evidence>
<dbReference type="CDD" id="cd13717">
    <property type="entry name" value="PBP2_iGluR_putative"/>
    <property type="match status" value="1"/>
</dbReference>
<dbReference type="SMART" id="SM00079">
    <property type="entry name" value="PBPe"/>
    <property type="match status" value="1"/>
</dbReference>
<feature type="binding site" evidence="13">
    <location>
        <position position="465"/>
    </location>
    <ligand>
        <name>L-glutamate</name>
        <dbReference type="ChEBI" id="CHEBI:29985"/>
    </ligand>
</feature>
<dbReference type="FunFam" id="1.10.287.70:FF:000143">
    <property type="entry name" value="Probable glutamate receptor"/>
    <property type="match status" value="1"/>
</dbReference>
<gene>
    <name evidence="21" type="primary">LOC113505657</name>
</gene>
<evidence type="ECO:0000256" key="17">
    <source>
        <dbReference type="SAM" id="SignalP"/>
    </source>
</evidence>
<comment type="similarity">
    <text evidence="2">Belongs to the glutamate-gated ion channel (TC 1.A.10.1) family.</text>
</comment>
<dbReference type="Pfam" id="PF10613">
    <property type="entry name" value="Lig_chan-Glu_bd"/>
    <property type="match status" value="1"/>
</dbReference>
<evidence type="ECO:0000256" key="6">
    <source>
        <dbReference type="ARBA" id="ARBA00022989"/>
    </source>
</evidence>
<keyword evidence="12" id="KW-0407">Ion channel</keyword>
<feature type="domain" description="Ionotropic glutamate receptor L-glutamate and glycine-binding" evidence="19">
    <location>
        <begin position="379"/>
        <end position="449"/>
    </location>
</feature>
<reference evidence="21" key="1">
    <citation type="submission" date="2025-08" db="UniProtKB">
        <authorList>
            <consortium name="RefSeq"/>
        </authorList>
    </citation>
    <scope>IDENTIFICATION</scope>
</reference>
<evidence type="ECO:0000256" key="7">
    <source>
        <dbReference type="ARBA" id="ARBA00023065"/>
    </source>
</evidence>
<dbReference type="FunFam" id="3.40.190.10:FF:000024">
    <property type="entry name" value="Glutamate receptor, ionotropic, delta 1"/>
    <property type="match status" value="1"/>
</dbReference>
<dbReference type="AlphaFoldDB" id="A0A7E5WVE9"/>
<evidence type="ECO:0000256" key="14">
    <source>
        <dbReference type="PIRSR" id="PIRSR601508-2"/>
    </source>
</evidence>
<evidence type="ECO:0000256" key="13">
    <source>
        <dbReference type="PIRSR" id="PIRSR601508-1"/>
    </source>
</evidence>
<accession>A0A7E5WVE9</accession>
<feature type="binding site" evidence="13">
    <location>
        <position position="628"/>
    </location>
    <ligand>
        <name>L-glutamate</name>
        <dbReference type="ChEBI" id="CHEBI:29985"/>
    </ligand>
</feature>
<evidence type="ECO:0000256" key="4">
    <source>
        <dbReference type="ARBA" id="ARBA00022475"/>
    </source>
</evidence>
<proteinExistence type="inferred from homology"/>
<dbReference type="CTD" id="31867"/>
<dbReference type="RefSeq" id="XP_026744262.1">
    <property type="nucleotide sequence ID" value="XM_026888461.1"/>
</dbReference>
<evidence type="ECO:0000256" key="5">
    <source>
        <dbReference type="ARBA" id="ARBA00022692"/>
    </source>
</evidence>
<dbReference type="InterPro" id="IPR001508">
    <property type="entry name" value="Iono_Glu_rcpt_met"/>
</dbReference>
<evidence type="ECO:0000259" key="19">
    <source>
        <dbReference type="SMART" id="SM00918"/>
    </source>
</evidence>
<dbReference type="InterPro" id="IPR019594">
    <property type="entry name" value="Glu/Gly-bd"/>
</dbReference>
<evidence type="ECO:0000259" key="18">
    <source>
        <dbReference type="SMART" id="SM00079"/>
    </source>
</evidence>
<evidence type="ECO:0000256" key="3">
    <source>
        <dbReference type="ARBA" id="ARBA00022448"/>
    </source>
</evidence>
<dbReference type="SUPFAM" id="SSF53850">
    <property type="entry name" value="Periplasmic binding protein-like II"/>
    <property type="match status" value="1"/>
</dbReference>
<dbReference type="OrthoDB" id="5984008at2759"/>
<keyword evidence="4" id="KW-1003">Cell membrane</keyword>
<protein>
    <submittedName>
        <fullName evidence="21">Glutamate receptor ionotropic, kainate 2</fullName>
    </submittedName>
</protein>
<dbReference type="SUPFAM" id="SSF81324">
    <property type="entry name" value="Voltage-gated potassium channels"/>
    <property type="match status" value="1"/>
</dbReference>
<evidence type="ECO:0000313" key="20">
    <source>
        <dbReference type="Proteomes" id="UP000322000"/>
    </source>
</evidence>
<dbReference type="Gene3D" id="3.40.190.10">
    <property type="entry name" value="Periplasmic binding protein-like II"/>
    <property type="match status" value="3"/>
</dbReference>
<keyword evidence="9 21" id="KW-0675">Receptor</keyword>
<keyword evidence="15" id="KW-1015">Disulfide bond</keyword>
<feature type="transmembrane region" description="Helical" evidence="16">
    <location>
        <begin position="577"/>
        <end position="600"/>
    </location>
</feature>
<feature type="binding site" evidence="13">
    <location>
        <position position="708"/>
    </location>
    <ligand>
        <name>L-glutamate</name>
        <dbReference type="ChEBI" id="CHEBI:29985"/>
    </ligand>
</feature>
<evidence type="ECO:0000256" key="15">
    <source>
        <dbReference type="PIRSR" id="PIRSR601508-3"/>
    </source>
</evidence>
<dbReference type="GeneID" id="113505657"/>
<dbReference type="KEGG" id="tnl:113505657"/>
<dbReference type="InParanoid" id="A0A7E5WVE9"/>
<keyword evidence="11" id="KW-1071">Ligand-gated ion channel</keyword>
<evidence type="ECO:0000256" key="1">
    <source>
        <dbReference type="ARBA" id="ARBA00004651"/>
    </source>
</evidence>
<keyword evidence="3" id="KW-0813">Transport</keyword>
<dbReference type="Gene3D" id="1.10.287.70">
    <property type="match status" value="1"/>
</dbReference>
<evidence type="ECO:0000256" key="10">
    <source>
        <dbReference type="ARBA" id="ARBA00023180"/>
    </source>
</evidence>
<dbReference type="GO" id="GO:0038023">
    <property type="term" value="F:signaling receptor activity"/>
    <property type="evidence" value="ECO:0007669"/>
    <property type="project" value="InterPro"/>
</dbReference>
<keyword evidence="10" id="KW-0325">Glycoprotein</keyword>
<keyword evidence="17" id="KW-0732">Signal</keyword>
<keyword evidence="6 16" id="KW-1133">Transmembrane helix</keyword>
<keyword evidence="20" id="KW-1185">Reference proteome</keyword>
<dbReference type="Proteomes" id="UP000322000">
    <property type="component" value="Chromosome 26"/>
</dbReference>
<sequence>MATYLFLLILLINLGCVISELSLRFVFIVEDNEHDLKQNIPKALKLSETLRPEVKISDDIVFLDRENEDQSYRMLCSAVSKGVSTIIDLSWSPWELAEDLSSATGVPLIRTLLGSQQLIKGIDDYLESRNATDAAIIMESEADVDRTLYELLGVSNIRVWVHSGLTRDSARGLKAMRPEPSFYIIVGESGFVMDTYRRAVKEKLVRRSYRWNLILTDYSTLDLNQLILPTVILRADPVECCKLIRRENCTCPRDFQKKQKTLDALVQYLSETYSKLESELSPMRTAVDCDDPQMVMNSTRERLFRQFVEDSETNNETVLYWDQDRSGLFLRSRFILSTYKDGLQTIASWSAAEDYKLLPGIELEPLKMFFRIGTAPAVPWTLPKLDPQTGQQMFGEEGQPLYEGYCIDLIARLSETMSFDYEIVSPRSGGFGRKLPNGTWDGVVGDLMRGETDIAISALTMTAEREEVIDFVAPYFEQTGILIVIRKPIRKTSLFKFMTVLRTEVWLSIVAALVLTGFMIWLLDKYSPYSARNNPDAYPYPCREFTLKESFWFALTSFTPQGGGEAPKALSGRTLVAAYWLFVVLMLATFTANLAAFLTVERMQTPVSSLEQLARQSRINYTVVEASSVHQYFINMKFAEDTLYRVWKEITLNATSDQAQYRVWDYPIREQYGHILLAINASGPVPDAKTGFQQVNDHTDADFAFIHDSAEIKYEVTRNCNLTEVGEVFAEQPYAIAVQQGSRLQEDLSRALLELQKERFLEQLASKYWNESARQACPDADESEGITLESLGGVFIATLFGLGLAMITLAWEVFYYKRKEKNKVQGFNTKPERAFEAKSTLETKVVESVAKLRRRGKIGKRSNVTKNVTFGDSFKPVSEKGVSYISVFPKDYRP</sequence>
<organism evidence="20 21">
    <name type="scientific">Trichoplusia ni</name>
    <name type="common">Cabbage looper</name>
    <dbReference type="NCBI Taxonomy" id="7111"/>
    <lineage>
        <taxon>Eukaryota</taxon>
        <taxon>Metazoa</taxon>
        <taxon>Ecdysozoa</taxon>
        <taxon>Arthropoda</taxon>
        <taxon>Hexapoda</taxon>
        <taxon>Insecta</taxon>
        <taxon>Pterygota</taxon>
        <taxon>Neoptera</taxon>
        <taxon>Endopterygota</taxon>
        <taxon>Lepidoptera</taxon>
        <taxon>Glossata</taxon>
        <taxon>Ditrysia</taxon>
        <taxon>Noctuoidea</taxon>
        <taxon>Noctuidae</taxon>
        <taxon>Plusiinae</taxon>
        <taxon>Trichoplusia</taxon>
    </lineage>
</organism>
<feature type="chain" id="PRO_5028850146" evidence="17">
    <location>
        <begin position="20"/>
        <end position="894"/>
    </location>
</feature>
<feature type="signal peptide" evidence="17">
    <location>
        <begin position="1"/>
        <end position="19"/>
    </location>
</feature>
<keyword evidence="5 16" id="KW-0812">Transmembrane</keyword>
<evidence type="ECO:0000256" key="8">
    <source>
        <dbReference type="ARBA" id="ARBA00023136"/>
    </source>
</evidence>
<dbReference type="FunCoup" id="A0A7E5WVE9">
    <property type="interactions" value="6"/>
</dbReference>
<comment type="subcellular location">
    <subcellularLocation>
        <location evidence="1">Cell membrane</location>
        <topology evidence="1">Multi-pass membrane protein</topology>
    </subcellularLocation>
</comment>
<feature type="disulfide bond" evidence="15">
    <location>
        <begin position="720"/>
        <end position="777"/>
    </location>
</feature>
<dbReference type="InterPro" id="IPR015683">
    <property type="entry name" value="Ionotropic_Glu_rcpt"/>
</dbReference>
<feature type="domain" description="Ionotropic glutamate receptor C-terminal" evidence="18">
    <location>
        <begin position="386"/>
        <end position="771"/>
    </location>
</feature>
<dbReference type="GO" id="GO:0015276">
    <property type="term" value="F:ligand-gated monoatomic ion channel activity"/>
    <property type="evidence" value="ECO:0007669"/>
    <property type="project" value="InterPro"/>
</dbReference>
<dbReference type="GO" id="GO:0005886">
    <property type="term" value="C:plasma membrane"/>
    <property type="evidence" value="ECO:0007669"/>
    <property type="project" value="UniProtKB-SubCell"/>
</dbReference>
<evidence type="ECO:0000256" key="2">
    <source>
        <dbReference type="ARBA" id="ARBA00008685"/>
    </source>
</evidence>
<dbReference type="PRINTS" id="PR00177">
    <property type="entry name" value="NMDARECEPTOR"/>
</dbReference>
<evidence type="ECO:0000313" key="21">
    <source>
        <dbReference type="RefSeq" id="XP_026744262.1"/>
    </source>
</evidence>
<dbReference type="SMART" id="SM00918">
    <property type="entry name" value="Lig_chan-Glu_bd"/>
    <property type="match status" value="1"/>
</dbReference>
<keyword evidence="8 16" id="KW-0472">Membrane</keyword>
<dbReference type="InterPro" id="IPR001320">
    <property type="entry name" value="Iontro_rcpt_C"/>
</dbReference>
<evidence type="ECO:0000256" key="16">
    <source>
        <dbReference type="SAM" id="Phobius"/>
    </source>
</evidence>
<dbReference type="Pfam" id="PF00060">
    <property type="entry name" value="Lig_chan"/>
    <property type="match status" value="1"/>
</dbReference>
<name>A0A7E5WVE9_TRINI</name>
<dbReference type="PANTHER" id="PTHR18966">
    <property type="entry name" value="IONOTROPIC GLUTAMATE RECEPTOR"/>
    <property type="match status" value="1"/>
</dbReference>
<feature type="binding site" evidence="13">
    <location>
        <position position="460"/>
    </location>
    <ligand>
        <name>L-glutamate</name>
        <dbReference type="ChEBI" id="CHEBI:29985"/>
    </ligand>
</feature>
<feature type="transmembrane region" description="Helical" evidence="16">
    <location>
        <begin position="791"/>
        <end position="814"/>
    </location>
</feature>